<accession>A0ABV6PBT4</accession>
<dbReference type="Gene3D" id="2.60.40.10">
    <property type="entry name" value="Immunoglobulins"/>
    <property type="match status" value="1"/>
</dbReference>
<evidence type="ECO:0000313" key="3">
    <source>
        <dbReference type="EMBL" id="MFC0582303.1"/>
    </source>
</evidence>
<evidence type="ECO:0000256" key="1">
    <source>
        <dbReference type="ARBA" id="ARBA00008061"/>
    </source>
</evidence>
<dbReference type="InterPro" id="IPR013780">
    <property type="entry name" value="Glyco_hydro_b"/>
</dbReference>
<comment type="similarity">
    <text evidence="1">Belongs to the glycosyl hydrolase 13 family.</text>
</comment>
<dbReference type="NCBIfam" id="TIGR02100">
    <property type="entry name" value="glgX_debranch"/>
    <property type="match status" value="1"/>
</dbReference>
<dbReference type="EMBL" id="JBHLUB010000029">
    <property type="protein sequence ID" value="MFC0582303.1"/>
    <property type="molecule type" value="Genomic_DNA"/>
</dbReference>
<dbReference type="InterPro" id="IPR011837">
    <property type="entry name" value="Glycogen_debranch_GlgX"/>
</dbReference>
<sequence length="677" mass="76416">MRHAFLDRARPYPFGLTRQAGVGPTIPAPANMAVYAPAGEKWVVHVLHPDGRRTRHPLNNRQYDVHFGIIPDVVDGTRYALSRADSEELILDPYAPAVVESNGEYWGSYVEHSFDWRRDTRLGTPKRKTVIYEAHVKGLTKLHPDIPERLRGTYAGLAHPVMLDYLLELGVTAVQLLPVHHSIDEPHLVENGLTNYWGYNTLNYFSPDPGYATEAARKAGPSAIAVEFKEMVRSLHAAGLEVYLDVVYNHTAEGGQDQETYSWRALGDDVYYVKDQDGNYVNSTGTGNTVNFAHPRVVQWAMDSLRHWVSEFHIDGFRFDLAVTMGRDSKHRFNPRHPFFVAVTQDPVLAGVKMIAEPWDLGPGGWQTGNFPPGWSDWNDHFRDTMRDFWVADRGRIDSGATGGDLGRLAQALSGSNDIFNASFRGPFAPVNFVTAHDGFTLKDLVSYNYKHNELNKEHNRDGADYSRSYNHGVEGPSEDPDVWGQRLKTAKNLMSALLISSGIPMICAGDEVLRTQRGNNNAYSQDNEISWLDWSARTEQQEQMFQLTRHLIQLRKTLLEGTLQLEDQTELHKIFNQRWFNAHGEEMSQEDWWDTQRRTMQLMMSGELDSTVLVVFNGSPDRQLITVPVCAMAPGNSYRLVASTSKHGDQRRGAVITAGKRESIEPFSTAIFRCEG</sequence>
<dbReference type="InterPro" id="IPR017853">
    <property type="entry name" value="GH"/>
</dbReference>
<name>A0ABV6PBT4_9MICC</name>
<dbReference type="Pfam" id="PF00128">
    <property type="entry name" value="Alpha-amylase"/>
    <property type="match status" value="1"/>
</dbReference>
<gene>
    <name evidence="3" type="primary">glgX</name>
    <name evidence="3" type="ORF">ACFFFR_07910</name>
</gene>
<dbReference type="RefSeq" id="WP_377459355.1">
    <property type="nucleotide sequence ID" value="NZ_JBHLUB010000029.1"/>
</dbReference>
<organism evidence="3 4">
    <name type="scientific">Micrococcoides hystricis</name>
    <dbReference type="NCBI Taxonomy" id="1572761"/>
    <lineage>
        <taxon>Bacteria</taxon>
        <taxon>Bacillati</taxon>
        <taxon>Actinomycetota</taxon>
        <taxon>Actinomycetes</taxon>
        <taxon>Micrococcales</taxon>
        <taxon>Micrococcaceae</taxon>
        <taxon>Micrococcoides</taxon>
    </lineage>
</organism>
<dbReference type="InterPro" id="IPR013783">
    <property type="entry name" value="Ig-like_fold"/>
</dbReference>
<dbReference type="Proteomes" id="UP001589862">
    <property type="component" value="Unassembled WGS sequence"/>
</dbReference>
<reference evidence="3 4" key="1">
    <citation type="submission" date="2024-09" db="EMBL/GenBank/DDBJ databases">
        <authorList>
            <person name="Sun Q."/>
            <person name="Mori K."/>
        </authorList>
    </citation>
    <scope>NUCLEOTIDE SEQUENCE [LARGE SCALE GENOMIC DNA]</scope>
    <source>
        <strain evidence="3 4">NCAIM B.02604</strain>
    </source>
</reference>
<dbReference type="Gene3D" id="2.60.40.1180">
    <property type="entry name" value="Golgi alpha-mannosidase II"/>
    <property type="match status" value="1"/>
</dbReference>
<dbReference type="CDD" id="cd11326">
    <property type="entry name" value="AmyAc_Glg_debranch"/>
    <property type="match status" value="1"/>
</dbReference>
<feature type="domain" description="Glycosyl hydrolase family 13 catalytic" evidence="2">
    <location>
        <begin position="141"/>
        <end position="556"/>
    </location>
</feature>
<proteinExistence type="inferred from homology"/>
<dbReference type="Gene3D" id="3.20.20.80">
    <property type="entry name" value="Glycosidases"/>
    <property type="match status" value="1"/>
</dbReference>
<dbReference type="SUPFAM" id="SSF51445">
    <property type="entry name" value="(Trans)glycosidases"/>
    <property type="match status" value="1"/>
</dbReference>
<dbReference type="SMART" id="SM00642">
    <property type="entry name" value="Aamy"/>
    <property type="match status" value="1"/>
</dbReference>
<dbReference type="InterPro" id="IPR006047">
    <property type="entry name" value="GH13_cat_dom"/>
</dbReference>
<dbReference type="PANTHER" id="PTHR43002">
    <property type="entry name" value="GLYCOGEN DEBRANCHING ENZYME"/>
    <property type="match status" value="1"/>
</dbReference>
<keyword evidence="4" id="KW-1185">Reference proteome</keyword>
<dbReference type="SUPFAM" id="SSF81296">
    <property type="entry name" value="E set domains"/>
    <property type="match status" value="1"/>
</dbReference>
<keyword evidence="3" id="KW-0326">Glycosidase</keyword>
<comment type="caution">
    <text evidence="3">The sequence shown here is derived from an EMBL/GenBank/DDBJ whole genome shotgun (WGS) entry which is preliminary data.</text>
</comment>
<evidence type="ECO:0000313" key="4">
    <source>
        <dbReference type="Proteomes" id="UP001589862"/>
    </source>
</evidence>
<dbReference type="SUPFAM" id="SSF51011">
    <property type="entry name" value="Glycosyl hydrolase domain"/>
    <property type="match status" value="1"/>
</dbReference>
<protein>
    <submittedName>
        <fullName evidence="3">Glycogen debranching protein GlgX</fullName>
        <ecNumber evidence="3">3.2.1.196</ecNumber>
    </submittedName>
</protein>
<keyword evidence="3" id="KW-0378">Hydrolase</keyword>
<evidence type="ECO:0000259" key="2">
    <source>
        <dbReference type="SMART" id="SM00642"/>
    </source>
</evidence>
<dbReference type="EC" id="3.2.1.196" evidence="3"/>
<dbReference type="GO" id="GO:0120549">
    <property type="term" value="F:limit dextrin alpha-1,6-maltotetraose-hydrolase activity"/>
    <property type="evidence" value="ECO:0007669"/>
    <property type="project" value="UniProtKB-EC"/>
</dbReference>
<dbReference type="InterPro" id="IPR014756">
    <property type="entry name" value="Ig_E-set"/>
</dbReference>